<dbReference type="Gene3D" id="3.20.70.20">
    <property type="match status" value="1"/>
</dbReference>
<accession>A0A370X5F3</accession>
<dbReference type="AlphaFoldDB" id="A0A370X5F3"/>
<evidence type="ECO:0000256" key="2">
    <source>
        <dbReference type="ARBA" id="ARBA00022628"/>
    </source>
</evidence>
<evidence type="ECO:0000256" key="3">
    <source>
        <dbReference type="ARBA" id="ARBA00023002"/>
    </source>
</evidence>
<dbReference type="InterPro" id="IPR000788">
    <property type="entry name" value="RNR_lg_C"/>
</dbReference>
<proteinExistence type="predicted"/>
<reference evidence="6 7" key="1">
    <citation type="submission" date="2018-07" db="EMBL/GenBank/DDBJ databases">
        <title>Dyella monticola sp. nov. and Dyella psychrodurans sp. nov. isolated from monsoon evergreen broad-leaved forest soil of Dinghu Mountain, China.</title>
        <authorList>
            <person name="Gao Z."/>
            <person name="Qiu L."/>
        </authorList>
    </citation>
    <scope>NUCLEOTIDE SEQUENCE [LARGE SCALE GENOMIC DNA]</scope>
    <source>
        <strain evidence="6 7">4G-K06</strain>
    </source>
</reference>
<keyword evidence="4" id="KW-0170">Cobalt</keyword>
<dbReference type="InterPro" id="IPR050862">
    <property type="entry name" value="RdRp_reductase_class-2"/>
</dbReference>
<sequence length="535" mass="57160">MRRFQAPMLGSSPFAPALAERILHRFGRDGWGGLVERVCALARRAEMARNDTDAEQFLAQLALAMSHGQMLPNSPLLVNCAEAEPRLFACFAVDVEKPQDEFLGAFRFIHDGMGGVGYTHNGDSPGFVDLIRLIDDDTCAHQQGRPRPASNAVTMPIGGDLDAFLGLAGTLAVTNMNVALSDAFMASLPGSSEAQNQLDAIARRIHATGQPGVVFSDRIVRVSRDAQAPFAANVCGEAPLAVDESALLASVNMAAFVKTSEDHVRSFDEKGFASCAALCVRLLDGVHDLQTHASDLIKRNTLATRKVGVGIMGLAHALMLLGIPYGSDASLDFARHLSASLYEAALAESQRLAHNLGAYPAWAPSHGAPRRNANLTAIAGTATIALLVGTSCGIEPIYSHYIAQRVVDRDIFVLDSAVSFLLAERGIDPVIAQQKLAEGKSLREIAGDDLADLCPTALELPGERHIEMQAALQSAIDCGITKTVNCPEETTVDEIRNWLIHAHASGCLGLTIYRNQSLLNQPVSAASQYVTSDHI</sequence>
<keyword evidence="7" id="KW-1185">Reference proteome</keyword>
<dbReference type="PRINTS" id="PR01183">
    <property type="entry name" value="RIBORDTASEM1"/>
</dbReference>
<protein>
    <recommendedName>
        <fullName evidence="5">Ribonucleotide reductase large subunit C-terminal domain-containing protein</fullName>
    </recommendedName>
</protein>
<evidence type="ECO:0000256" key="4">
    <source>
        <dbReference type="ARBA" id="ARBA00023285"/>
    </source>
</evidence>
<evidence type="ECO:0000313" key="6">
    <source>
        <dbReference type="EMBL" id="RDS83596.1"/>
    </source>
</evidence>
<dbReference type="Pfam" id="PF02867">
    <property type="entry name" value="Ribonuc_red_lgC"/>
    <property type="match status" value="2"/>
</dbReference>
<evidence type="ECO:0000313" key="7">
    <source>
        <dbReference type="Proteomes" id="UP000254258"/>
    </source>
</evidence>
<dbReference type="GO" id="GO:0004748">
    <property type="term" value="F:ribonucleoside-diphosphate reductase activity, thioredoxin disulfide as acceptor"/>
    <property type="evidence" value="ECO:0007669"/>
    <property type="project" value="TreeGrafter"/>
</dbReference>
<keyword evidence="3" id="KW-0560">Oxidoreductase</keyword>
<comment type="caution">
    <text evidence="6">The sequence shown here is derived from an EMBL/GenBank/DDBJ whole genome shotgun (WGS) entry which is preliminary data.</text>
</comment>
<keyword evidence="2" id="KW-0846">Cobalamin</keyword>
<evidence type="ECO:0000256" key="1">
    <source>
        <dbReference type="ARBA" id="ARBA00001922"/>
    </source>
</evidence>
<organism evidence="6 7">
    <name type="scientific">Dyella monticola</name>
    <dbReference type="NCBI Taxonomy" id="1927958"/>
    <lineage>
        <taxon>Bacteria</taxon>
        <taxon>Pseudomonadati</taxon>
        <taxon>Pseudomonadota</taxon>
        <taxon>Gammaproteobacteria</taxon>
        <taxon>Lysobacterales</taxon>
        <taxon>Rhodanobacteraceae</taxon>
        <taxon>Dyella</taxon>
    </lineage>
</organism>
<dbReference type="GO" id="GO:0031419">
    <property type="term" value="F:cobalamin binding"/>
    <property type="evidence" value="ECO:0007669"/>
    <property type="project" value="UniProtKB-KW"/>
</dbReference>
<dbReference type="Proteomes" id="UP000254258">
    <property type="component" value="Unassembled WGS sequence"/>
</dbReference>
<evidence type="ECO:0000259" key="5">
    <source>
        <dbReference type="Pfam" id="PF02867"/>
    </source>
</evidence>
<name>A0A370X5F3_9GAMM</name>
<gene>
    <name evidence="6" type="ORF">DWU98_04480</name>
</gene>
<dbReference type="SUPFAM" id="SSF51998">
    <property type="entry name" value="PFL-like glycyl radical enzymes"/>
    <property type="match status" value="1"/>
</dbReference>
<comment type="cofactor">
    <cofactor evidence="1">
        <name>adenosylcob(III)alamin</name>
        <dbReference type="ChEBI" id="CHEBI:18408"/>
    </cofactor>
</comment>
<dbReference type="PANTHER" id="PTHR43371">
    <property type="entry name" value="VITAMIN B12-DEPENDENT RIBONUCLEOTIDE REDUCTASE"/>
    <property type="match status" value="1"/>
</dbReference>
<dbReference type="PANTHER" id="PTHR43371:SF1">
    <property type="entry name" value="RIBONUCLEOSIDE-DIPHOSPHATE REDUCTASE"/>
    <property type="match status" value="1"/>
</dbReference>
<feature type="domain" description="Ribonucleotide reductase large subunit C-terminal" evidence="5">
    <location>
        <begin position="193"/>
        <end position="365"/>
    </location>
</feature>
<dbReference type="EMBL" id="QRBE01000002">
    <property type="protein sequence ID" value="RDS83596.1"/>
    <property type="molecule type" value="Genomic_DNA"/>
</dbReference>
<feature type="domain" description="Ribonucleotide reductase large subunit C-terminal" evidence="5">
    <location>
        <begin position="371"/>
        <end position="513"/>
    </location>
</feature>